<dbReference type="Gene3D" id="1.10.12.10">
    <property type="entry name" value="Lyase 2-enoyl-coa Hydratase, Chain A, domain 2"/>
    <property type="match status" value="1"/>
</dbReference>
<keyword evidence="2" id="KW-0276">Fatty acid metabolism</keyword>
<evidence type="ECO:0000256" key="1">
    <source>
        <dbReference type="ARBA" id="ARBA00004173"/>
    </source>
</evidence>
<dbReference type="InterPro" id="IPR052377">
    <property type="entry name" value="Mitochondrial_ECH-domain"/>
</dbReference>
<dbReference type="RefSeq" id="XP_025408525.1">
    <property type="nucleotide sequence ID" value="XM_025552740.1"/>
</dbReference>
<dbReference type="Pfam" id="PF00378">
    <property type="entry name" value="ECH_1"/>
    <property type="match status" value="1"/>
</dbReference>
<evidence type="ECO:0000256" key="3">
    <source>
        <dbReference type="ARBA" id="ARBA00022946"/>
    </source>
</evidence>
<dbReference type="InterPro" id="IPR014748">
    <property type="entry name" value="Enoyl-CoA_hydra_C"/>
</dbReference>
<dbReference type="InterPro" id="IPR008906">
    <property type="entry name" value="HATC_C_dom"/>
</dbReference>
<dbReference type="InterPro" id="IPR001753">
    <property type="entry name" value="Enoyl-CoA_hydra/iso"/>
</dbReference>
<comment type="function">
    <text evidence="6">May play a role in fatty acid biosynthesis and insulin sensitivity.</text>
</comment>
<comment type="subcellular location">
    <subcellularLocation>
        <location evidence="1">Mitochondrion</location>
    </subcellularLocation>
</comment>
<feature type="domain" description="HAT C-terminal dimerisation" evidence="8">
    <location>
        <begin position="3"/>
        <end position="45"/>
    </location>
</feature>
<dbReference type="Pfam" id="PF05699">
    <property type="entry name" value="Dimer_Tnp_hAT"/>
    <property type="match status" value="1"/>
</dbReference>
<dbReference type="GO" id="GO:0046983">
    <property type="term" value="F:protein dimerization activity"/>
    <property type="evidence" value="ECO:0007669"/>
    <property type="project" value="InterPro"/>
</dbReference>
<dbReference type="CDD" id="cd06558">
    <property type="entry name" value="crotonase-like"/>
    <property type="match status" value="1"/>
</dbReference>
<sequence>MALSIPFTSATCERSFSTMRRIKNWMRTLMDQERFFSLAIINIEKEISNQPKAEDILIECAKTNKSYTIKVMSVIYYTYRFKMLKPVVQLLCRHKSSSASASIITTFKTDNSYRITLSDPKTRNTLSIALLQNLIQEIQNAGNDSSIKSIVLCGSGPVFSAGHNLNELRIPENQKNIFSLATKLMNIMIDCPIPIIACVDGIAAASGCQLVAASDIAICTNRSFFSTPGINLGLFCSTPGIPLSRVVSQKTASYMLFTGAPINAEEALRTGLVSKIVRPEEFDDEISKLTTLIGQKSRTVITLGKTFFYKQIDENVKLAYKKGEQVMLENLELDDCKEGLQSFVEKRKPNW</sequence>
<gene>
    <name evidence="10" type="primary">LOC112682224</name>
</gene>
<dbReference type="InterPro" id="IPR029045">
    <property type="entry name" value="ClpP/crotonase-like_dom_sf"/>
</dbReference>
<evidence type="ECO:0000313" key="10">
    <source>
        <dbReference type="RefSeq" id="XP_025408525.1"/>
    </source>
</evidence>
<dbReference type="PANTHER" id="PTHR43602:SF1">
    <property type="entry name" value="ENOYL-COA HYDRATASE DOMAIN-CONTAINING PROTEIN 3, MITOCHONDRIAL"/>
    <property type="match status" value="1"/>
</dbReference>
<organism evidence="9 10">
    <name type="scientific">Sipha flava</name>
    <name type="common">yellow sugarcane aphid</name>
    <dbReference type="NCBI Taxonomy" id="143950"/>
    <lineage>
        <taxon>Eukaryota</taxon>
        <taxon>Metazoa</taxon>
        <taxon>Ecdysozoa</taxon>
        <taxon>Arthropoda</taxon>
        <taxon>Hexapoda</taxon>
        <taxon>Insecta</taxon>
        <taxon>Pterygota</taxon>
        <taxon>Neoptera</taxon>
        <taxon>Paraneoptera</taxon>
        <taxon>Hemiptera</taxon>
        <taxon>Sternorrhyncha</taxon>
        <taxon>Aphidomorpha</taxon>
        <taxon>Aphidoidea</taxon>
        <taxon>Aphididae</taxon>
        <taxon>Sipha</taxon>
    </lineage>
</organism>
<dbReference type="AlphaFoldDB" id="A0A8B8FDU0"/>
<dbReference type="OrthoDB" id="2139957at2759"/>
<keyword evidence="9" id="KW-1185">Reference proteome</keyword>
<evidence type="ECO:0000256" key="7">
    <source>
        <dbReference type="ARBA" id="ARBA00040545"/>
    </source>
</evidence>
<evidence type="ECO:0000256" key="2">
    <source>
        <dbReference type="ARBA" id="ARBA00022832"/>
    </source>
</evidence>
<proteinExistence type="predicted"/>
<evidence type="ECO:0000256" key="4">
    <source>
        <dbReference type="ARBA" id="ARBA00023098"/>
    </source>
</evidence>
<evidence type="ECO:0000313" key="9">
    <source>
        <dbReference type="Proteomes" id="UP000694846"/>
    </source>
</evidence>
<evidence type="ECO:0000259" key="8">
    <source>
        <dbReference type="Pfam" id="PF05699"/>
    </source>
</evidence>
<dbReference type="SUPFAM" id="SSF52096">
    <property type="entry name" value="ClpP/crotonase"/>
    <property type="match status" value="1"/>
</dbReference>
<dbReference type="GO" id="GO:0016836">
    <property type="term" value="F:hydro-lyase activity"/>
    <property type="evidence" value="ECO:0007669"/>
    <property type="project" value="TreeGrafter"/>
</dbReference>
<dbReference type="PANTHER" id="PTHR43602">
    <property type="match status" value="1"/>
</dbReference>
<accession>A0A8B8FDU0</accession>
<evidence type="ECO:0000256" key="5">
    <source>
        <dbReference type="ARBA" id="ARBA00023128"/>
    </source>
</evidence>
<dbReference type="GO" id="GO:0006631">
    <property type="term" value="P:fatty acid metabolic process"/>
    <property type="evidence" value="ECO:0007669"/>
    <property type="project" value="UniProtKB-KW"/>
</dbReference>
<name>A0A8B8FDU0_9HEMI</name>
<dbReference type="Proteomes" id="UP000694846">
    <property type="component" value="Unplaced"/>
</dbReference>
<dbReference type="GeneID" id="112682224"/>
<keyword evidence="3" id="KW-0809">Transit peptide</keyword>
<reference evidence="10" key="1">
    <citation type="submission" date="2025-08" db="UniProtKB">
        <authorList>
            <consortium name="RefSeq"/>
        </authorList>
    </citation>
    <scope>IDENTIFICATION</scope>
    <source>
        <tissue evidence="10">Whole body</tissue>
    </source>
</reference>
<dbReference type="GO" id="GO:0005739">
    <property type="term" value="C:mitochondrion"/>
    <property type="evidence" value="ECO:0007669"/>
    <property type="project" value="UniProtKB-SubCell"/>
</dbReference>
<dbReference type="Gene3D" id="3.90.226.10">
    <property type="entry name" value="2-enoyl-CoA Hydratase, Chain A, domain 1"/>
    <property type="match status" value="1"/>
</dbReference>
<protein>
    <recommendedName>
        <fullName evidence="7">Enoyl-CoA hydratase domain-containing protein 3, mitochondrial</fullName>
    </recommendedName>
</protein>
<evidence type="ECO:0000256" key="6">
    <source>
        <dbReference type="ARBA" id="ARBA00037410"/>
    </source>
</evidence>
<keyword evidence="5" id="KW-0496">Mitochondrion</keyword>
<keyword evidence="4" id="KW-0443">Lipid metabolism</keyword>